<dbReference type="Gene3D" id="1.20.1250.20">
    <property type="entry name" value="MFS general substrate transporter like domains"/>
    <property type="match status" value="1"/>
</dbReference>
<comment type="subcellular location">
    <subcellularLocation>
        <location evidence="1">Cell membrane</location>
        <topology evidence="1">Multi-pass membrane protein</topology>
    </subcellularLocation>
</comment>
<dbReference type="InterPro" id="IPR044770">
    <property type="entry name" value="MFS_spinster-like"/>
</dbReference>
<dbReference type="Proteomes" id="UP000326912">
    <property type="component" value="Unassembled WGS sequence"/>
</dbReference>
<keyword evidence="2" id="KW-0813">Transport</keyword>
<proteinExistence type="predicted"/>
<gene>
    <name evidence="8" type="ORF">KDW_58260</name>
</gene>
<protein>
    <recommendedName>
        <fullName evidence="7">Major facilitator superfamily (MFS) profile domain-containing protein</fullName>
    </recommendedName>
</protein>
<feature type="transmembrane region" description="Helical" evidence="6">
    <location>
        <begin position="22"/>
        <end position="39"/>
    </location>
</feature>
<evidence type="ECO:0000313" key="8">
    <source>
        <dbReference type="EMBL" id="GER91664.1"/>
    </source>
</evidence>
<evidence type="ECO:0000256" key="3">
    <source>
        <dbReference type="ARBA" id="ARBA00022692"/>
    </source>
</evidence>
<dbReference type="InterPro" id="IPR020846">
    <property type="entry name" value="MFS_dom"/>
</dbReference>
<feature type="transmembrane region" description="Helical" evidence="6">
    <location>
        <begin position="59"/>
        <end position="80"/>
    </location>
</feature>
<keyword evidence="5 6" id="KW-0472">Membrane</keyword>
<feature type="transmembrane region" description="Helical" evidence="6">
    <location>
        <begin position="179"/>
        <end position="199"/>
    </location>
</feature>
<feature type="domain" description="Major facilitator superfamily (MFS) profile" evidence="7">
    <location>
        <begin position="26"/>
        <end position="218"/>
    </location>
</feature>
<dbReference type="GO" id="GO:0022857">
    <property type="term" value="F:transmembrane transporter activity"/>
    <property type="evidence" value="ECO:0007669"/>
    <property type="project" value="InterPro"/>
</dbReference>
<evidence type="ECO:0000256" key="5">
    <source>
        <dbReference type="ARBA" id="ARBA00023136"/>
    </source>
</evidence>
<feature type="transmembrane region" description="Helical" evidence="6">
    <location>
        <begin position="150"/>
        <end position="173"/>
    </location>
</feature>
<dbReference type="RefSeq" id="WP_151759288.1">
    <property type="nucleotide sequence ID" value="NZ_BKZW01000004.1"/>
</dbReference>
<evidence type="ECO:0000256" key="2">
    <source>
        <dbReference type="ARBA" id="ARBA00022448"/>
    </source>
</evidence>
<dbReference type="AlphaFoldDB" id="A0A5J4KQM0"/>
<evidence type="ECO:0000256" key="1">
    <source>
        <dbReference type="ARBA" id="ARBA00004651"/>
    </source>
</evidence>
<evidence type="ECO:0000256" key="6">
    <source>
        <dbReference type="SAM" id="Phobius"/>
    </source>
</evidence>
<keyword evidence="3 6" id="KW-0812">Transmembrane</keyword>
<dbReference type="SUPFAM" id="SSF103473">
    <property type="entry name" value="MFS general substrate transporter"/>
    <property type="match status" value="1"/>
</dbReference>
<name>A0A5J4KQM0_9CHLR</name>
<evidence type="ECO:0000313" key="9">
    <source>
        <dbReference type="Proteomes" id="UP000326912"/>
    </source>
</evidence>
<evidence type="ECO:0000259" key="7">
    <source>
        <dbReference type="PROSITE" id="PS50850"/>
    </source>
</evidence>
<dbReference type="InterPro" id="IPR011701">
    <property type="entry name" value="MFS"/>
</dbReference>
<sequence>MDQALQTADAPIEKAPVQPRRITWYIFGVMFGINLLNYLDRYIFSSIASTVAKDLHFGLDGIGFIASAFLIVYTVFTLPLGFLADSVSKKRMIAFCTILWSTSTVFSALAGNFLSLFFTRMLLGIGEAGYYPAGTALLSQNFPPSKWGKVLSWWNVGATVGLMTGFILGGMIVSSFPQGWRYAFVISSIPGLLLGILTWKFPGREPETKKTEPHSPDA</sequence>
<dbReference type="InterPro" id="IPR036259">
    <property type="entry name" value="MFS_trans_sf"/>
</dbReference>
<accession>A0A5J4KQM0</accession>
<keyword evidence="4 6" id="KW-1133">Transmembrane helix</keyword>
<evidence type="ECO:0000256" key="4">
    <source>
        <dbReference type="ARBA" id="ARBA00022989"/>
    </source>
</evidence>
<dbReference type="PROSITE" id="PS50850">
    <property type="entry name" value="MFS"/>
    <property type="match status" value="1"/>
</dbReference>
<comment type="caution">
    <text evidence="8">The sequence shown here is derived from an EMBL/GenBank/DDBJ whole genome shotgun (WGS) entry which is preliminary data.</text>
</comment>
<dbReference type="EMBL" id="BKZW01000004">
    <property type="protein sequence ID" value="GER91664.1"/>
    <property type="molecule type" value="Genomic_DNA"/>
</dbReference>
<dbReference type="Pfam" id="PF07690">
    <property type="entry name" value="MFS_1"/>
    <property type="match status" value="1"/>
</dbReference>
<dbReference type="GO" id="GO:0005886">
    <property type="term" value="C:plasma membrane"/>
    <property type="evidence" value="ECO:0007669"/>
    <property type="project" value="UniProtKB-SubCell"/>
</dbReference>
<feature type="transmembrane region" description="Helical" evidence="6">
    <location>
        <begin position="92"/>
        <end position="111"/>
    </location>
</feature>
<reference evidence="8 9" key="1">
    <citation type="submission" date="2019-10" db="EMBL/GenBank/DDBJ databases">
        <title>Dictyobacter vulcani sp. nov., within the class Ktedonobacteria, isolated from soil of volcanic Mt. Zao.</title>
        <authorList>
            <person name="Zheng Y."/>
            <person name="Wang C.M."/>
            <person name="Sakai Y."/>
            <person name="Abe K."/>
            <person name="Yokota A."/>
            <person name="Yabe S."/>
        </authorList>
    </citation>
    <scope>NUCLEOTIDE SEQUENCE [LARGE SCALE GENOMIC DNA]</scope>
    <source>
        <strain evidence="8 9">W12</strain>
    </source>
</reference>
<keyword evidence="9" id="KW-1185">Reference proteome</keyword>
<dbReference type="PANTHER" id="PTHR23505">
    <property type="entry name" value="SPINSTER"/>
    <property type="match status" value="1"/>
</dbReference>
<dbReference type="PANTHER" id="PTHR23505:SF79">
    <property type="entry name" value="PROTEIN SPINSTER"/>
    <property type="match status" value="1"/>
</dbReference>
<organism evidence="8 9">
    <name type="scientific">Dictyobacter vulcani</name>
    <dbReference type="NCBI Taxonomy" id="2607529"/>
    <lineage>
        <taxon>Bacteria</taxon>
        <taxon>Bacillati</taxon>
        <taxon>Chloroflexota</taxon>
        <taxon>Ktedonobacteria</taxon>
        <taxon>Ktedonobacterales</taxon>
        <taxon>Dictyobacteraceae</taxon>
        <taxon>Dictyobacter</taxon>
    </lineage>
</organism>